<dbReference type="Gene3D" id="2.115.10.20">
    <property type="entry name" value="Glycosyl hydrolase domain, family 43"/>
    <property type="match status" value="1"/>
</dbReference>
<evidence type="ECO:0000256" key="2">
    <source>
        <dbReference type="ARBA" id="ARBA00022801"/>
    </source>
</evidence>
<dbReference type="PANTHER" id="PTHR31953">
    <property type="entry name" value="BETA-FRUCTOFURANOSIDASE, INSOLUBLE ISOENZYME CWINV1-RELATED"/>
    <property type="match status" value="1"/>
</dbReference>
<dbReference type="InterPro" id="IPR013148">
    <property type="entry name" value="Glyco_hydro_32_N"/>
</dbReference>
<dbReference type="InterPro" id="IPR050551">
    <property type="entry name" value="Fructan_Metab_Enzymes"/>
</dbReference>
<dbReference type="SUPFAM" id="SSF75005">
    <property type="entry name" value="Arabinanase/levansucrase/invertase"/>
    <property type="match status" value="1"/>
</dbReference>
<dbReference type="OrthoDB" id="202537at2759"/>
<keyword evidence="2 4" id="KW-0378">Hydrolase</keyword>
<dbReference type="InterPro" id="IPR013320">
    <property type="entry name" value="ConA-like_dom_sf"/>
</dbReference>
<protein>
    <submittedName>
        <fullName evidence="7">Uncharacterized protein</fullName>
    </submittedName>
</protein>
<keyword evidence="8" id="KW-1185">Reference proteome</keyword>
<dbReference type="SUPFAM" id="SSF49899">
    <property type="entry name" value="Concanavalin A-like lectins/glucanases"/>
    <property type="match status" value="1"/>
</dbReference>
<evidence type="ECO:0000313" key="7">
    <source>
        <dbReference type="EMBL" id="KAG2334260.1"/>
    </source>
</evidence>
<dbReference type="Pfam" id="PF00251">
    <property type="entry name" value="Glyco_hydro_32N"/>
    <property type="match status" value="1"/>
</dbReference>
<reference evidence="7 8" key="1">
    <citation type="submission" date="2020-02" db="EMBL/GenBank/DDBJ databases">
        <authorList>
            <person name="Ma Q."/>
            <person name="Huang Y."/>
            <person name="Song X."/>
            <person name="Pei D."/>
        </authorList>
    </citation>
    <scope>NUCLEOTIDE SEQUENCE [LARGE SCALE GENOMIC DNA]</scope>
    <source>
        <strain evidence="7">Sxm20200214</strain>
        <tissue evidence="7">Leaf</tissue>
    </source>
</reference>
<name>A0A8X7WSB5_BRACI</name>
<feature type="domain" description="Glycosyl hydrolase family 32 C-terminal" evidence="6">
    <location>
        <begin position="338"/>
        <end position="532"/>
    </location>
</feature>
<evidence type="ECO:0000259" key="5">
    <source>
        <dbReference type="Pfam" id="PF00251"/>
    </source>
</evidence>
<keyword evidence="3 4" id="KW-0326">Glycosidase</keyword>
<proteinExistence type="inferred from homology"/>
<dbReference type="GO" id="GO:0004553">
    <property type="term" value="F:hydrolase activity, hydrolyzing O-glycosyl compounds"/>
    <property type="evidence" value="ECO:0007669"/>
    <property type="project" value="InterPro"/>
</dbReference>
<dbReference type="AlphaFoldDB" id="A0A8X7WSB5"/>
<dbReference type="Proteomes" id="UP000886595">
    <property type="component" value="Unassembled WGS sequence"/>
</dbReference>
<gene>
    <name evidence="7" type="ORF">Bca52824_005440</name>
</gene>
<dbReference type="InterPro" id="IPR013189">
    <property type="entry name" value="Glyco_hydro_32_C"/>
</dbReference>
<dbReference type="EMBL" id="JAAMPC010000001">
    <property type="protein sequence ID" value="KAG2334260.1"/>
    <property type="molecule type" value="Genomic_DNA"/>
</dbReference>
<dbReference type="Gene3D" id="2.60.120.560">
    <property type="entry name" value="Exo-inulinase, domain 1"/>
    <property type="match status" value="1"/>
</dbReference>
<dbReference type="FunFam" id="2.60.120.560:FF:000002">
    <property type="entry name" value="Beta-fructofuranosidase, insoluble isoenzyme CWINV1"/>
    <property type="match status" value="1"/>
</dbReference>
<comment type="similarity">
    <text evidence="1 4">Belongs to the glycosyl hydrolase 32 family.</text>
</comment>
<dbReference type="InterPro" id="IPR001362">
    <property type="entry name" value="Glyco_hydro_32"/>
</dbReference>
<organism evidence="7 8">
    <name type="scientific">Brassica carinata</name>
    <name type="common">Ethiopian mustard</name>
    <name type="synonym">Abyssinian cabbage</name>
    <dbReference type="NCBI Taxonomy" id="52824"/>
    <lineage>
        <taxon>Eukaryota</taxon>
        <taxon>Viridiplantae</taxon>
        <taxon>Streptophyta</taxon>
        <taxon>Embryophyta</taxon>
        <taxon>Tracheophyta</taxon>
        <taxon>Spermatophyta</taxon>
        <taxon>Magnoliopsida</taxon>
        <taxon>eudicotyledons</taxon>
        <taxon>Gunneridae</taxon>
        <taxon>Pentapetalae</taxon>
        <taxon>rosids</taxon>
        <taxon>malvids</taxon>
        <taxon>Brassicales</taxon>
        <taxon>Brassicaceae</taxon>
        <taxon>Brassiceae</taxon>
        <taxon>Brassica</taxon>
    </lineage>
</organism>
<comment type="caution">
    <text evidence="7">The sequence shown here is derived from an EMBL/GenBank/DDBJ whole genome shotgun (WGS) entry which is preliminary data.</text>
</comment>
<evidence type="ECO:0000256" key="1">
    <source>
        <dbReference type="ARBA" id="ARBA00009902"/>
    </source>
</evidence>
<evidence type="ECO:0000256" key="4">
    <source>
        <dbReference type="RuleBase" id="RU362110"/>
    </source>
</evidence>
<dbReference type="SMART" id="SM00640">
    <property type="entry name" value="Glyco_32"/>
    <property type="match status" value="1"/>
</dbReference>
<accession>A0A8X7WSB5</accession>
<dbReference type="InterPro" id="IPR023296">
    <property type="entry name" value="Glyco_hydro_beta-prop_sf"/>
</dbReference>
<evidence type="ECO:0000256" key="3">
    <source>
        <dbReference type="ARBA" id="ARBA00023295"/>
    </source>
</evidence>
<dbReference type="Pfam" id="PF08244">
    <property type="entry name" value="Glyco_hydro_32C"/>
    <property type="match status" value="1"/>
</dbReference>
<evidence type="ECO:0000259" key="6">
    <source>
        <dbReference type="Pfam" id="PF08244"/>
    </source>
</evidence>
<feature type="domain" description="Glycosyl hydrolase family 32 N-terminal" evidence="5">
    <location>
        <begin position="23"/>
        <end position="335"/>
    </location>
</feature>
<dbReference type="GO" id="GO:0005975">
    <property type="term" value="P:carbohydrate metabolic process"/>
    <property type="evidence" value="ECO:0007669"/>
    <property type="project" value="InterPro"/>
</dbReference>
<dbReference type="CDD" id="cd18624">
    <property type="entry name" value="GH32_Fruct1-like"/>
    <property type="match status" value="1"/>
</dbReference>
<evidence type="ECO:0000313" key="8">
    <source>
        <dbReference type="Proteomes" id="UP000886595"/>
    </source>
</evidence>
<sequence length="543" mass="61669">MAEDGNVQNLPVPNQVRNRTSFHFQPQRNWLNAPMYYKGFYHLFYQHNPSAPEFSDRIEWGHSVSQDMVNWIQLPLALSPSDSFDINSCWSGSATILPDGRPVILYTGLDDHERKEDRWQVTVLAEPKDVSDPLLREWVKPKQNPVMVPPEDILHYCFRDPTTAWLGEKTERGVALLYHSTDDCQQWTRHRAPLLVAQANEMLECVDFFPVKLTGKEGVDTSVNNASVRHVLKVSFEEQIGGKDCYVIGTYSSETDRFVPDSELTYTTADLRYDHGWFYASKSFFDSAKNRRINWGWVVETDSREDDIEKGWAGLLALPRQMWLDTSGKRLMQWPIQEINNLRTRHVSFHNMQLERGSMFEITGITAAQADIEVAFDLPDLENDTEALDSEEVDQATLTSGYSASVKGVYGPFGLLALASNDLSEHTAIFFRVIRRGNGYAVLMCSDESKSSLRNNIEKATLGTSLDIDPRHEKISLRCLIDHSVIESYGGGGRSVITSRVYPKMAIGEDARLYVFNHGTKTVTMSSLEAWSMRKAQINSNET</sequence>